<evidence type="ECO:0000256" key="1">
    <source>
        <dbReference type="ARBA" id="ARBA00008455"/>
    </source>
</evidence>
<dbReference type="Proteomes" id="UP000355283">
    <property type="component" value="Unassembled WGS sequence"/>
</dbReference>
<dbReference type="Gene3D" id="3.90.70.10">
    <property type="entry name" value="Cysteine proteinases"/>
    <property type="match status" value="1"/>
</dbReference>
<dbReference type="InterPro" id="IPR000668">
    <property type="entry name" value="Peptidase_C1A_C"/>
</dbReference>
<name>A0A4D9D779_9STRA</name>
<protein>
    <recommendedName>
        <fullName evidence="4">Peptidase C1A papain C-terminal domain-containing protein</fullName>
    </recommendedName>
</protein>
<sequence>MISIVSLAFLIFALHAPSSTAFDMSSSEMSVVYRYGELALRDPASYRNEIVISPRPYSYLLADELPASWDWRNVDGLSYTTPIQNQHIPVYCGSCWSFSAMSSLGDRLNIASNGQHPDIMPAPQVLINCGSAGDCNGGDSGAAYAWIYEAGGIPDTSCQAYEAQNRACTAENICRNCNATFSRLRKGQTCFAVTEYPKIYVEEHGNVTGDAQIMAEIFARGPVVCYIDAGPLEGYTGGVNMYEGAGRTNHAIALVGWGETEDGLKYYVGRNSWGTYWGENGWFRIVRGGLFDAGTCFWAVPSSDFSDYRGVEHSEERMGRRTDFGSRDRVSKWSTEK</sequence>
<proteinExistence type="inferred from homology"/>
<dbReference type="SMART" id="SM00645">
    <property type="entry name" value="Pept_C1"/>
    <property type="match status" value="1"/>
</dbReference>
<gene>
    <name evidence="5" type="ORF">NSK_002445</name>
</gene>
<dbReference type="Pfam" id="PF00112">
    <property type="entry name" value="Peptidase_C1"/>
    <property type="match status" value="1"/>
</dbReference>
<dbReference type="GO" id="GO:0008234">
    <property type="term" value="F:cysteine-type peptidase activity"/>
    <property type="evidence" value="ECO:0007669"/>
    <property type="project" value="InterPro"/>
</dbReference>
<organism evidence="5 6">
    <name type="scientific">Nannochloropsis salina CCMP1776</name>
    <dbReference type="NCBI Taxonomy" id="1027361"/>
    <lineage>
        <taxon>Eukaryota</taxon>
        <taxon>Sar</taxon>
        <taxon>Stramenopiles</taxon>
        <taxon>Ochrophyta</taxon>
        <taxon>Eustigmatophyceae</taxon>
        <taxon>Eustigmatales</taxon>
        <taxon>Monodopsidaceae</taxon>
        <taxon>Microchloropsis</taxon>
        <taxon>Microchloropsis salina</taxon>
    </lineage>
</organism>
<accession>A0A4D9D779</accession>
<dbReference type="AlphaFoldDB" id="A0A4D9D779"/>
<evidence type="ECO:0000256" key="3">
    <source>
        <dbReference type="SAM" id="SignalP"/>
    </source>
</evidence>
<keyword evidence="6" id="KW-1185">Reference proteome</keyword>
<comment type="caution">
    <text evidence="5">The sequence shown here is derived from an EMBL/GenBank/DDBJ whole genome shotgun (WGS) entry which is preliminary data.</text>
</comment>
<reference evidence="5 6" key="1">
    <citation type="submission" date="2019-01" db="EMBL/GenBank/DDBJ databases">
        <title>Nuclear Genome Assembly of the Microalgal Biofuel strain Nannochloropsis salina CCMP1776.</title>
        <authorList>
            <person name="Hovde B."/>
        </authorList>
    </citation>
    <scope>NUCLEOTIDE SEQUENCE [LARGE SCALE GENOMIC DNA]</scope>
    <source>
        <strain evidence="5 6">CCMP1776</strain>
    </source>
</reference>
<dbReference type="EMBL" id="SDOX01000009">
    <property type="protein sequence ID" value="TFJ86237.1"/>
    <property type="molecule type" value="Genomic_DNA"/>
</dbReference>
<dbReference type="InterPro" id="IPR025660">
    <property type="entry name" value="Pept_his_AS"/>
</dbReference>
<dbReference type="OrthoDB" id="190265at2759"/>
<dbReference type="GO" id="GO:0006508">
    <property type="term" value="P:proteolysis"/>
    <property type="evidence" value="ECO:0007669"/>
    <property type="project" value="InterPro"/>
</dbReference>
<keyword evidence="3" id="KW-0732">Signal</keyword>
<evidence type="ECO:0000313" key="5">
    <source>
        <dbReference type="EMBL" id="TFJ86237.1"/>
    </source>
</evidence>
<dbReference type="SUPFAM" id="SSF54001">
    <property type="entry name" value="Cysteine proteinases"/>
    <property type="match status" value="1"/>
</dbReference>
<dbReference type="PANTHER" id="PTHR12411">
    <property type="entry name" value="CYSTEINE PROTEASE FAMILY C1-RELATED"/>
    <property type="match status" value="1"/>
</dbReference>
<dbReference type="InterPro" id="IPR038765">
    <property type="entry name" value="Papain-like_cys_pep_sf"/>
</dbReference>
<evidence type="ECO:0000256" key="2">
    <source>
        <dbReference type="ARBA" id="ARBA00023145"/>
    </source>
</evidence>
<feature type="domain" description="Peptidase C1A papain C-terminal" evidence="4">
    <location>
        <begin position="65"/>
        <end position="298"/>
    </location>
</feature>
<feature type="chain" id="PRO_5020026807" description="Peptidase C1A papain C-terminal domain-containing protein" evidence="3">
    <location>
        <begin position="22"/>
        <end position="337"/>
    </location>
</feature>
<feature type="signal peptide" evidence="3">
    <location>
        <begin position="1"/>
        <end position="21"/>
    </location>
</feature>
<dbReference type="PROSITE" id="PS00639">
    <property type="entry name" value="THIOL_PROTEASE_HIS"/>
    <property type="match status" value="1"/>
</dbReference>
<comment type="similarity">
    <text evidence="1">Belongs to the peptidase C1 family.</text>
</comment>
<evidence type="ECO:0000313" key="6">
    <source>
        <dbReference type="Proteomes" id="UP000355283"/>
    </source>
</evidence>
<keyword evidence="2" id="KW-0865">Zymogen</keyword>
<dbReference type="FunFam" id="3.90.70.10:FF:000117">
    <property type="entry name" value="Probable papain cysteine protease"/>
    <property type="match status" value="1"/>
</dbReference>
<evidence type="ECO:0000259" key="4">
    <source>
        <dbReference type="SMART" id="SM00645"/>
    </source>
</evidence>
<dbReference type="InterPro" id="IPR013128">
    <property type="entry name" value="Peptidase_C1A"/>
</dbReference>